<dbReference type="GO" id="GO:0005886">
    <property type="term" value="C:plasma membrane"/>
    <property type="evidence" value="ECO:0007669"/>
    <property type="project" value="UniProtKB-SubCell"/>
</dbReference>
<dbReference type="InterPro" id="IPR004776">
    <property type="entry name" value="Mem_transp_PIN-like"/>
</dbReference>
<dbReference type="PANTHER" id="PTHR36838">
    <property type="entry name" value="AUXIN EFFLUX CARRIER FAMILY PROTEIN"/>
    <property type="match status" value="1"/>
</dbReference>
<organism evidence="9 10">
    <name type="scientific">Desulfonema limicola</name>
    <dbReference type="NCBI Taxonomy" id="45656"/>
    <lineage>
        <taxon>Bacteria</taxon>
        <taxon>Pseudomonadati</taxon>
        <taxon>Thermodesulfobacteriota</taxon>
        <taxon>Desulfobacteria</taxon>
        <taxon>Desulfobacterales</taxon>
        <taxon>Desulfococcaceae</taxon>
        <taxon>Desulfonema</taxon>
    </lineage>
</organism>
<gene>
    <name evidence="9" type="ORF">dnl_60180</name>
</gene>
<keyword evidence="10" id="KW-1185">Reference proteome</keyword>
<keyword evidence="4" id="KW-1003">Cell membrane</keyword>
<feature type="transmembrane region" description="Helical" evidence="8">
    <location>
        <begin position="222"/>
        <end position="242"/>
    </location>
</feature>
<accession>A0A975BEF9</accession>
<keyword evidence="6 8" id="KW-1133">Transmembrane helix</keyword>
<evidence type="ECO:0000256" key="4">
    <source>
        <dbReference type="ARBA" id="ARBA00022475"/>
    </source>
</evidence>
<feature type="transmembrane region" description="Helical" evidence="8">
    <location>
        <begin position="123"/>
        <end position="144"/>
    </location>
</feature>
<sequence>MDILTTIIPIFSVIALGWLARIRGFIPSEFLDPANKLVFHLAIPAMIFSSISKGSLKSNFDPNVLAVTLVSLGLFFFLTRAAGLIIHVQKKQFGTFMQSSFHGNLGYIGLAVAFYFLGDQGLASASIIAGFIMILQNFMSVIALQDYSTQVSWKKNAGNIIIKIIKNPVIVSAIAGILFSGSGIQLPLVISRSLDILSGMALPLALLLIGSSLSFEMMRPRIFFVFSASIMKLILLPGLGLLLYRFRGIGPENYLPGLILLASPTATIAYVMAKEMGGDPDFAVAAISFSTLLSSITFSIWLNLTL</sequence>
<feature type="transmembrane region" description="Helical" evidence="8">
    <location>
        <begin position="165"/>
        <end position="190"/>
    </location>
</feature>
<dbReference type="RefSeq" id="WP_207689422.1">
    <property type="nucleotide sequence ID" value="NZ_CP061799.1"/>
</dbReference>
<dbReference type="EMBL" id="CP061799">
    <property type="protein sequence ID" value="QTA83605.1"/>
    <property type="molecule type" value="Genomic_DNA"/>
</dbReference>
<evidence type="ECO:0000256" key="6">
    <source>
        <dbReference type="ARBA" id="ARBA00022989"/>
    </source>
</evidence>
<keyword evidence="5 8" id="KW-0812">Transmembrane</keyword>
<evidence type="ECO:0000256" key="2">
    <source>
        <dbReference type="ARBA" id="ARBA00010145"/>
    </source>
</evidence>
<feature type="transmembrane region" description="Helical" evidence="8">
    <location>
        <begin position="6"/>
        <end position="22"/>
    </location>
</feature>
<proteinExistence type="inferred from homology"/>
<feature type="transmembrane region" description="Helical" evidence="8">
    <location>
        <begin position="254"/>
        <end position="273"/>
    </location>
</feature>
<dbReference type="Pfam" id="PF03547">
    <property type="entry name" value="Mem_trans"/>
    <property type="match status" value="1"/>
</dbReference>
<evidence type="ECO:0000256" key="3">
    <source>
        <dbReference type="ARBA" id="ARBA00022448"/>
    </source>
</evidence>
<feature type="transmembrane region" description="Helical" evidence="8">
    <location>
        <begin position="100"/>
        <end position="117"/>
    </location>
</feature>
<keyword evidence="7 8" id="KW-0472">Membrane</keyword>
<comment type="subcellular location">
    <subcellularLocation>
        <location evidence="1">Cell membrane</location>
        <topology evidence="1">Multi-pass membrane protein</topology>
    </subcellularLocation>
</comment>
<dbReference type="Proteomes" id="UP000663720">
    <property type="component" value="Chromosome"/>
</dbReference>
<evidence type="ECO:0000256" key="8">
    <source>
        <dbReference type="SAM" id="Phobius"/>
    </source>
</evidence>
<name>A0A975BEF9_9BACT</name>
<keyword evidence="3" id="KW-0813">Transport</keyword>
<evidence type="ECO:0000256" key="1">
    <source>
        <dbReference type="ARBA" id="ARBA00004651"/>
    </source>
</evidence>
<comment type="similarity">
    <text evidence="2">Belongs to the auxin efflux carrier (TC 2.A.69) family.</text>
</comment>
<dbReference type="Gene3D" id="1.20.1530.20">
    <property type="match status" value="1"/>
</dbReference>
<dbReference type="KEGG" id="dli:dnl_60180"/>
<dbReference type="AlphaFoldDB" id="A0A975BEF9"/>
<dbReference type="GO" id="GO:0055085">
    <property type="term" value="P:transmembrane transport"/>
    <property type="evidence" value="ECO:0007669"/>
    <property type="project" value="InterPro"/>
</dbReference>
<evidence type="ECO:0000256" key="7">
    <source>
        <dbReference type="ARBA" id="ARBA00023136"/>
    </source>
</evidence>
<dbReference type="InterPro" id="IPR038770">
    <property type="entry name" value="Na+/solute_symporter_sf"/>
</dbReference>
<reference evidence="9" key="1">
    <citation type="journal article" date="2021" name="Microb. Physiol.">
        <title>Proteogenomic Insights into the Physiology of Marine, Sulfate-Reducing, Filamentous Desulfonema limicola and Desulfonema magnum.</title>
        <authorList>
            <person name="Schnaars V."/>
            <person name="Wohlbrand L."/>
            <person name="Scheve S."/>
            <person name="Hinrichs C."/>
            <person name="Reinhardt R."/>
            <person name="Rabus R."/>
        </authorList>
    </citation>
    <scope>NUCLEOTIDE SEQUENCE</scope>
    <source>
        <strain evidence="9">5ac10</strain>
    </source>
</reference>
<feature type="transmembrane region" description="Helical" evidence="8">
    <location>
        <begin position="64"/>
        <end position="88"/>
    </location>
</feature>
<evidence type="ECO:0000313" key="10">
    <source>
        <dbReference type="Proteomes" id="UP000663720"/>
    </source>
</evidence>
<feature type="transmembrane region" description="Helical" evidence="8">
    <location>
        <begin position="196"/>
        <end position="215"/>
    </location>
</feature>
<evidence type="ECO:0000313" key="9">
    <source>
        <dbReference type="EMBL" id="QTA83605.1"/>
    </source>
</evidence>
<feature type="transmembrane region" description="Helical" evidence="8">
    <location>
        <begin position="282"/>
        <end position="302"/>
    </location>
</feature>
<evidence type="ECO:0000256" key="5">
    <source>
        <dbReference type="ARBA" id="ARBA00022692"/>
    </source>
</evidence>
<protein>
    <submittedName>
        <fullName evidence="9">Membrane transport protein domain-containing protein</fullName>
    </submittedName>
</protein>